<gene>
    <name evidence="1" type="ORF">PYCCODRAFT_513836</name>
</gene>
<dbReference type="GO" id="GO:0008080">
    <property type="term" value="F:N-acetyltransferase activity"/>
    <property type="evidence" value="ECO:0007669"/>
    <property type="project" value="TreeGrafter"/>
</dbReference>
<organism evidence="1 2">
    <name type="scientific">Trametes coccinea (strain BRFM310)</name>
    <name type="common">Pycnoporus coccineus</name>
    <dbReference type="NCBI Taxonomy" id="1353009"/>
    <lineage>
        <taxon>Eukaryota</taxon>
        <taxon>Fungi</taxon>
        <taxon>Dikarya</taxon>
        <taxon>Basidiomycota</taxon>
        <taxon>Agaricomycotina</taxon>
        <taxon>Agaricomycetes</taxon>
        <taxon>Polyporales</taxon>
        <taxon>Polyporaceae</taxon>
        <taxon>Trametes</taxon>
    </lineage>
</organism>
<evidence type="ECO:0000313" key="1">
    <source>
        <dbReference type="EMBL" id="OSD01448.1"/>
    </source>
</evidence>
<dbReference type="InterPro" id="IPR010828">
    <property type="entry name" value="Atf2/Sli1-like"/>
</dbReference>
<dbReference type="InterPro" id="IPR052058">
    <property type="entry name" value="Alcohol_O-acetyltransferase"/>
</dbReference>
<name>A0A1Y2IJY1_TRAC3</name>
<dbReference type="InterPro" id="IPR023213">
    <property type="entry name" value="CAT-like_dom_sf"/>
</dbReference>
<protein>
    <recommendedName>
        <fullName evidence="3">Diacylglycerol O-acyltransferase</fullName>
    </recommendedName>
</protein>
<dbReference type="SUPFAM" id="SSF52777">
    <property type="entry name" value="CoA-dependent acyltransferases"/>
    <property type="match status" value="1"/>
</dbReference>
<dbReference type="AlphaFoldDB" id="A0A1Y2IJY1"/>
<dbReference type="Proteomes" id="UP000193067">
    <property type="component" value="Unassembled WGS sequence"/>
</dbReference>
<sequence length="479" mass="52777">MSATPQVIRPAGVLEAFFHSRTSLGVDSCVAATARYEHISGRPLDKATLYTALEEVIAKHPIMGTRLYSTATSRVPSWVRLESIDFNRIVEFRDDLDPSQLESILEEIFLHPFDLDADLPLWRLMILPDGRLIYQNDHAMGDGLSGLSALITLLAALQKIPENPTHSGTMSLAGREIILLPPLEEALTIPVPLSMIFKEVNQSLNPFAARKRNSIWTGNMVARAYKLGVNVRIIQLNPEEINYLVKMCRTHRTTLTGVLFVLVNSTLAYLLRRGPDPKGKFNSMVMFVPLSLRGQAKTPLNAICNHVSYYSDVHPFITPALDRKTPYPAADGFPWKEAARFSETLQREAPEAPATIGVMRALITSRENYFQGLLGKKREGTVEISNVGPISSAWGVRRQPTPEEPWTMPDLLICQADGTAGAALKVNVTGTVPGGLGITLTWGKDAMDETFANQWAEAIRDGLKTLVSTTSSSSSRLQS</sequence>
<keyword evidence="2" id="KW-1185">Reference proteome</keyword>
<dbReference type="PANTHER" id="PTHR28037:SF1">
    <property type="entry name" value="ALCOHOL O-ACETYLTRANSFERASE 1-RELATED"/>
    <property type="match status" value="1"/>
</dbReference>
<dbReference type="Pfam" id="PF07247">
    <property type="entry name" value="AATase"/>
    <property type="match status" value="1"/>
</dbReference>
<dbReference type="EMBL" id="KZ084111">
    <property type="protein sequence ID" value="OSD01448.1"/>
    <property type="molecule type" value="Genomic_DNA"/>
</dbReference>
<dbReference type="Gene3D" id="3.30.559.10">
    <property type="entry name" value="Chloramphenicol acetyltransferase-like domain"/>
    <property type="match status" value="1"/>
</dbReference>
<dbReference type="STRING" id="1353009.A0A1Y2IJY1"/>
<dbReference type="OrthoDB" id="2150604at2759"/>
<evidence type="ECO:0008006" key="3">
    <source>
        <dbReference type="Google" id="ProtNLM"/>
    </source>
</evidence>
<evidence type="ECO:0000313" key="2">
    <source>
        <dbReference type="Proteomes" id="UP000193067"/>
    </source>
</evidence>
<proteinExistence type="predicted"/>
<accession>A0A1Y2IJY1</accession>
<dbReference type="PANTHER" id="PTHR28037">
    <property type="entry name" value="ALCOHOL O-ACETYLTRANSFERASE 1-RELATED"/>
    <property type="match status" value="1"/>
</dbReference>
<reference evidence="1 2" key="1">
    <citation type="journal article" date="2015" name="Biotechnol. Biofuels">
        <title>Enhanced degradation of softwood versus hardwood by the white-rot fungus Pycnoporus coccineus.</title>
        <authorList>
            <person name="Couturier M."/>
            <person name="Navarro D."/>
            <person name="Chevret D."/>
            <person name="Henrissat B."/>
            <person name="Piumi F."/>
            <person name="Ruiz-Duenas F.J."/>
            <person name="Martinez A.T."/>
            <person name="Grigoriev I.V."/>
            <person name="Riley R."/>
            <person name="Lipzen A."/>
            <person name="Berrin J.G."/>
            <person name="Master E.R."/>
            <person name="Rosso M.N."/>
        </authorList>
    </citation>
    <scope>NUCLEOTIDE SEQUENCE [LARGE SCALE GENOMIC DNA]</scope>
    <source>
        <strain evidence="1 2">BRFM310</strain>
    </source>
</reference>